<feature type="signal peptide" evidence="2">
    <location>
        <begin position="1"/>
        <end position="22"/>
    </location>
</feature>
<keyword evidence="4" id="KW-1185">Reference proteome</keyword>
<dbReference type="PANTHER" id="PTHR21879">
    <property type="entry name" value="FI03362P-RELATED-RELATED"/>
    <property type="match status" value="1"/>
</dbReference>
<reference evidence="3" key="1">
    <citation type="submission" date="2021-02" db="EMBL/GenBank/DDBJ databases">
        <authorList>
            <person name="Steward A R."/>
        </authorList>
    </citation>
    <scope>NUCLEOTIDE SEQUENCE</scope>
</reference>
<dbReference type="Proteomes" id="UP000663880">
    <property type="component" value="Unassembled WGS sequence"/>
</dbReference>
<gene>
    <name evidence="3" type="ORF">PMACD_LOCUS6816</name>
</gene>
<evidence type="ECO:0000313" key="3">
    <source>
        <dbReference type="EMBL" id="CAF4848150.1"/>
    </source>
</evidence>
<evidence type="ECO:0000313" key="4">
    <source>
        <dbReference type="Proteomes" id="UP000663880"/>
    </source>
</evidence>
<sequence>MNGHCVLRLLIILTIALCQVSCNDTQHIQRLEIYDGVYAKIPDDNNTDSAISFEVDLGKDVESGRGKQKKLLERLLPMMAMPFIIQSMVVPIFLGMIKFMLFKSLIIGKLALVLIIINAFRNSNSVKGRDADLAAINYGFSGHENEYEGAYINVNRDSLG</sequence>
<feature type="transmembrane region" description="Helical" evidence="1">
    <location>
        <begin position="100"/>
        <end position="120"/>
    </location>
</feature>
<dbReference type="PANTHER" id="PTHR21879:SF6">
    <property type="entry name" value="OSIRIS 19, ISOFORM A"/>
    <property type="match status" value="1"/>
</dbReference>
<protein>
    <submittedName>
        <fullName evidence="3">Uncharacterized protein</fullName>
    </submittedName>
</protein>
<accession>A0A821RY15</accession>
<dbReference type="Pfam" id="PF07898">
    <property type="entry name" value="DUF1676"/>
    <property type="match status" value="1"/>
</dbReference>
<evidence type="ECO:0000256" key="1">
    <source>
        <dbReference type="SAM" id="Phobius"/>
    </source>
</evidence>
<feature type="chain" id="PRO_5032922116" evidence="2">
    <location>
        <begin position="23"/>
        <end position="160"/>
    </location>
</feature>
<keyword evidence="1" id="KW-0812">Transmembrane</keyword>
<feature type="transmembrane region" description="Helical" evidence="1">
    <location>
        <begin position="75"/>
        <end position="94"/>
    </location>
</feature>
<dbReference type="OrthoDB" id="6624538at2759"/>
<dbReference type="EMBL" id="CAJOBZ010000015">
    <property type="protein sequence ID" value="CAF4848150.1"/>
    <property type="molecule type" value="Genomic_DNA"/>
</dbReference>
<dbReference type="InterPro" id="IPR012464">
    <property type="entry name" value="DUF1676"/>
</dbReference>
<dbReference type="GO" id="GO:0016020">
    <property type="term" value="C:membrane"/>
    <property type="evidence" value="ECO:0007669"/>
    <property type="project" value="TreeGrafter"/>
</dbReference>
<proteinExistence type="predicted"/>
<dbReference type="AlphaFoldDB" id="A0A821RY15"/>
<evidence type="ECO:0000256" key="2">
    <source>
        <dbReference type="SAM" id="SignalP"/>
    </source>
</evidence>
<comment type="caution">
    <text evidence="3">The sequence shown here is derived from an EMBL/GenBank/DDBJ whole genome shotgun (WGS) entry which is preliminary data.</text>
</comment>
<organism evidence="3 4">
    <name type="scientific">Pieris macdunnoughi</name>
    <dbReference type="NCBI Taxonomy" id="345717"/>
    <lineage>
        <taxon>Eukaryota</taxon>
        <taxon>Metazoa</taxon>
        <taxon>Ecdysozoa</taxon>
        <taxon>Arthropoda</taxon>
        <taxon>Hexapoda</taxon>
        <taxon>Insecta</taxon>
        <taxon>Pterygota</taxon>
        <taxon>Neoptera</taxon>
        <taxon>Endopterygota</taxon>
        <taxon>Lepidoptera</taxon>
        <taxon>Glossata</taxon>
        <taxon>Ditrysia</taxon>
        <taxon>Papilionoidea</taxon>
        <taxon>Pieridae</taxon>
        <taxon>Pierinae</taxon>
        <taxon>Pieris</taxon>
    </lineage>
</organism>
<keyword evidence="1" id="KW-0472">Membrane</keyword>
<name>A0A821RY15_9NEOP</name>
<keyword evidence="1" id="KW-1133">Transmembrane helix</keyword>
<keyword evidence="2" id="KW-0732">Signal</keyword>